<dbReference type="PANTHER" id="PTHR42792">
    <property type="entry name" value="FLAGELLIN"/>
    <property type="match status" value="1"/>
</dbReference>
<dbReference type="Gene3D" id="1.20.1330.10">
    <property type="entry name" value="f41 fragment of flagellin, N-terminal domain"/>
    <property type="match status" value="2"/>
</dbReference>
<evidence type="ECO:0000313" key="9">
    <source>
        <dbReference type="Proteomes" id="UP000094936"/>
    </source>
</evidence>
<dbReference type="Pfam" id="PF00669">
    <property type="entry name" value="Flagellin_N"/>
    <property type="match status" value="1"/>
</dbReference>
<dbReference type="InterPro" id="IPR001492">
    <property type="entry name" value="Flagellin"/>
</dbReference>
<dbReference type="NCBIfam" id="TIGR02550">
    <property type="entry name" value="flagell_flgL"/>
    <property type="match status" value="1"/>
</dbReference>
<dbReference type="InterPro" id="IPR046358">
    <property type="entry name" value="Flagellin_C"/>
</dbReference>
<dbReference type="STRING" id="1080227.A8L45_15875"/>
<dbReference type="InterPro" id="IPR001029">
    <property type="entry name" value="Flagellin_N"/>
</dbReference>
<dbReference type="GO" id="GO:0005198">
    <property type="term" value="F:structural molecule activity"/>
    <property type="evidence" value="ECO:0007669"/>
    <property type="project" value="InterPro"/>
</dbReference>
<comment type="subcellular location">
    <subcellularLocation>
        <location evidence="1">Bacterial flagellum</location>
    </subcellularLocation>
    <subcellularLocation>
        <location evidence="2">Secreted</location>
    </subcellularLocation>
</comment>
<name>A0A1C3EES4_9GAMM</name>
<keyword evidence="4" id="KW-0964">Secreted</keyword>
<dbReference type="SUPFAM" id="SSF64518">
    <property type="entry name" value="Phase 1 flagellin"/>
    <property type="match status" value="1"/>
</dbReference>
<sequence length="397" mass="44376">MLNRISSFHHYQSVANDMMKQQVKIQDNQEQLASGKRVLTAGDDPVASIYIQNFKQQNTQIDQYLDSINLSRNRQAREEIALDNAEQLVDSAKRTSLAMINGAMSNDDREAHKQELKGIFDSFMNLVNSKDESGNYLFSGTRTDSQPFFRNNNGEVTYAGDSYHRKSEIAPALDVITSDPGDKVFMNIDNPFGDYDPEYDLEEGSSLLLSSATNSNNTDNSAYEVEFDIDSNGATTYELFQNGTSVDSGLYDSQAGVSFGTLSFSIEGNVKAGDSIDLSRQENFSVFEAFKHAMDMSEKAPDDASATAELHKVTEQLASVFKHLNQSRSEVGIRLQTMDRQEETHQDFKIELNRSLGTIEDLDYSKAVIQLNENMLALQAAQQAFSKTQSLSLFNYM</sequence>
<evidence type="ECO:0000313" key="8">
    <source>
        <dbReference type="EMBL" id="ODA31719.1"/>
    </source>
</evidence>
<dbReference type="PANTHER" id="PTHR42792:SF1">
    <property type="entry name" value="FLAGELLAR HOOK-ASSOCIATED PROTEIN 3"/>
    <property type="match status" value="1"/>
</dbReference>
<dbReference type="AlphaFoldDB" id="A0A1C3EES4"/>
<evidence type="ECO:0000256" key="5">
    <source>
        <dbReference type="ARBA" id="ARBA00023143"/>
    </source>
</evidence>
<evidence type="ECO:0000256" key="2">
    <source>
        <dbReference type="ARBA" id="ARBA00004613"/>
    </source>
</evidence>
<keyword evidence="5" id="KW-0975">Bacterial flagellum</keyword>
<evidence type="ECO:0000259" key="7">
    <source>
        <dbReference type="Pfam" id="PF00700"/>
    </source>
</evidence>
<dbReference type="GO" id="GO:0005576">
    <property type="term" value="C:extracellular region"/>
    <property type="evidence" value="ECO:0007669"/>
    <property type="project" value="UniProtKB-SubCell"/>
</dbReference>
<evidence type="ECO:0000256" key="3">
    <source>
        <dbReference type="ARBA" id="ARBA00005709"/>
    </source>
</evidence>
<accession>A0A1C3EES4</accession>
<dbReference type="RefSeq" id="WP_068904037.1">
    <property type="nucleotide sequence ID" value="NZ_JBHUIF010000032.1"/>
</dbReference>
<dbReference type="Proteomes" id="UP000094936">
    <property type="component" value="Unassembled WGS sequence"/>
</dbReference>
<feature type="domain" description="Flagellin N-terminal" evidence="6">
    <location>
        <begin position="6"/>
        <end position="143"/>
    </location>
</feature>
<evidence type="ECO:0000256" key="4">
    <source>
        <dbReference type="ARBA" id="ARBA00022525"/>
    </source>
</evidence>
<dbReference type="EMBL" id="LYBM01000031">
    <property type="protein sequence ID" value="ODA31719.1"/>
    <property type="molecule type" value="Genomic_DNA"/>
</dbReference>
<evidence type="ECO:0000259" key="6">
    <source>
        <dbReference type="Pfam" id="PF00669"/>
    </source>
</evidence>
<protein>
    <submittedName>
        <fullName evidence="8">Flagellar hook-associated protein 3</fullName>
    </submittedName>
</protein>
<feature type="domain" description="Flagellin C-terminal" evidence="7">
    <location>
        <begin position="320"/>
        <end position="397"/>
    </location>
</feature>
<gene>
    <name evidence="8" type="ORF">A8L45_15875</name>
</gene>
<comment type="similarity">
    <text evidence="3">Belongs to the bacterial flagellin family.</text>
</comment>
<dbReference type="Pfam" id="PF00700">
    <property type="entry name" value="Flagellin_C"/>
    <property type="match status" value="1"/>
</dbReference>
<comment type="caution">
    <text evidence="8">The sequence shown here is derived from an EMBL/GenBank/DDBJ whole genome shotgun (WGS) entry which is preliminary data.</text>
</comment>
<organism evidence="8 9">
    <name type="scientific">Veronia pacifica</name>
    <dbReference type="NCBI Taxonomy" id="1080227"/>
    <lineage>
        <taxon>Bacteria</taxon>
        <taxon>Pseudomonadati</taxon>
        <taxon>Pseudomonadota</taxon>
        <taxon>Gammaproteobacteria</taxon>
        <taxon>Vibrionales</taxon>
        <taxon>Vibrionaceae</taxon>
        <taxon>Veronia</taxon>
    </lineage>
</organism>
<dbReference type="GO" id="GO:0009424">
    <property type="term" value="C:bacterial-type flagellum hook"/>
    <property type="evidence" value="ECO:0007669"/>
    <property type="project" value="InterPro"/>
</dbReference>
<reference evidence="8 9" key="1">
    <citation type="submission" date="2016-05" db="EMBL/GenBank/DDBJ databases">
        <title>Genomic Taxonomy of the Vibrionaceae.</title>
        <authorList>
            <person name="Gomez-Gil B."/>
            <person name="Enciso-Ibarra J."/>
        </authorList>
    </citation>
    <scope>NUCLEOTIDE SEQUENCE [LARGE SCALE GENOMIC DNA]</scope>
    <source>
        <strain evidence="8 9">CAIM 1920</strain>
    </source>
</reference>
<dbReference type="GO" id="GO:0071973">
    <property type="term" value="P:bacterial-type flagellum-dependent cell motility"/>
    <property type="evidence" value="ECO:0007669"/>
    <property type="project" value="InterPro"/>
</dbReference>
<keyword evidence="8" id="KW-0282">Flagellum</keyword>
<proteinExistence type="inferred from homology"/>
<keyword evidence="8" id="KW-0969">Cilium</keyword>
<keyword evidence="8" id="KW-0966">Cell projection</keyword>
<evidence type="ECO:0000256" key="1">
    <source>
        <dbReference type="ARBA" id="ARBA00004365"/>
    </source>
</evidence>
<keyword evidence="9" id="KW-1185">Reference proteome</keyword>
<dbReference type="InterPro" id="IPR013384">
    <property type="entry name" value="Flagell_FlgL"/>
</dbReference>
<dbReference type="OrthoDB" id="9768249at2"/>